<gene>
    <name evidence="2" type="ORF">E6C60_0982</name>
</gene>
<dbReference type="Proteomes" id="UP000300879">
    <property type="component" value="Chromosome"/>
</dbReference>
<evidence type="ECO:0000256" key="1">
    <source>
        <dbReference type="SAM" id="Phobius"/>
    </source>
</evidence>
<reference evidence="2 3" key="1">
    <citation type="submission" date="2019-05" db="EMBL/GenBank/DDBJ databases">
        <authorList>
            <person name="Chen C."/>
        </authorList>
    </citation>
    <scope>NUCLEOTIDE SEQUENCE [LARGE SCALE GENOMIC DNA]</scope>
    <source>
        <strain evidence="2 3">HB172198</strain>
    </source>
</reference>
<organism evidence="2 3">
    <name type="scientific">Paenibacillus algicola</name>
    <dbReference type="NCBI Taxonomy" id="2565926"/>
    <lineage>
        <taxon>Bacteria</taxon>
        <taxon>Bacillati</taxon>
        <taxon>Bacillota</taxon>
        <taxon>Bacilli</taxon>
        <taxon>Bacillales</taxon>
        <taxon>Paenibacillaceae</taxon>
        <taxon>Paenibacillus</taxon>
    </lineage>
</organism>
<keyword evidence="1" id="KW-0472">Membrane</keyword>
<dbReference type="RefSeq" id="WP_138224789.1">
    <property type="nucleotide sequence ID" value="NZ_CP040396.1"/>
</dbReference>
<name>A0A4P8XJI4_9BACL</name>
<dbReference type="OrthoDB" id="3727008at2"/>
<dbReference type="EMBL" id="CP040396">
    <property type="protein sequence ID" value="QCT01700.1"/>
    <property type="molecule type" value="Genomic_DNA"/>
</dbReference>
<feature type="transmembrane region" description="Helical" evidence="1">
    <location>
        <begin position="159"/>
        <end position="181"/>
    </location>
</feature>
<protein>
    <submittedName>
        <fullName evidence="2">Uncharacterized protein</fullName>
    </submittedName>
</protein>
<keyword evidence="1" id="KW-0812">Transmembrane</keyword>
<dbReference type="KEGG" id="palo:E6C60_0982"/>
<feature type="transmembrane region" description="Helical" evidence="1">
    <location>
        <begin position="20"/>
        <end position="37"/>
    </location>
</feature>
<dbReference type="AlphaFoldDB" id="A0A4P8XJI4"/>
<feature type="transmembrane region" description="Helical" evidence="1">
    <location>
        <begin position="120"/>
        <end position="139"/>
    </location>
</feature>
<keyword evidence="3" id="KW-1185">Reference proteome</keyword>
<sequence>MRRWVIFFTERLYQMVNWKGVAVAVLVFAGFIAWVLPRQASLSESASGSGESPDSSLWYTSADLYRIAEIYGEEGRAHYIEARFTFDVIWPLVYLGFLTIALTAAYVFLSSGSRWRAVNLLPLGGWGFDWLENLGSSLVMYRYPARTLVIAEMTPIFTLIKWCLIYASFGALVVGIVLSVLHRFRKKRS</sequence>
<evidence type="ECO:0000313" key="3">
    <source>
        <dbReference type="Proteomes" id="UP000300879"/>
    </source>
</evidence>
<feature type="transmembrane region" description="Helical" evidence="1">
    <location>
        <begin position="88"/>
        <end position="108"/>
    </location>
</feature>
<proteinExistence type="predicted"/>
<keyword evidence="1" id="KW-1133">Transmembrane helix</keyword>
<accession>A0A4P8XJI4</accession>
<evidence type="ECO:0000313" key="2">
    <source>
        <dbReference type="EMBL" id="QCT01700.1"/>
    </source>
</evidence>